<comment type="caution">
    <text evidence="4">The sequence shown here is derived from an EMBL/GenBank/DDBJ whole genome shotgun (WGS) entry which is preliminary data.</text>
</comment>
<protein>
    <recommendedName>
        <fullName evidence="6">LysM domain-containing protein</fullName>
    </recommendedName>
</protein>
<proteinExistence type="predicted"/>
<keyword evidence="3" id="KW-0472">Membrane</keyword>
<evidence type="ECO:0000256" key="1">
    <source>
        <dbReference type="SAM" id="Coils"/>
    </source>
</evidence>
<accession>A0ABX2IFC5</accession>
<evidence type="ECO:0008006" key="6">
    <source>
        <dbReference type="Google" id="ProtNLM"/>
    </source>
</evidence>
<dbReference type="EMBL" id="JABCSC020000001">
    <property type="protein sequence ID" value="NSL54508.1"/>
    <property type="molecule type" value="Genomic_DNA"/>
</dbReference>
<evidence type="ECO:0000256" key="3">
    <source>
        <dbReference type="SAM" id="Phobius"/>
    </source>
</evidence>
<keyword evidence="3" id="KW-0812">Transmembrane</keyword>
<keyword evidence="3" id="KW-1133">Transmembrane helix</keyword>
<organism evidence="4 5">
    <name type="scientific">Uliginosibacterium aquaticum</name>
    <dbReference type="NCBI Taxonomy" id="2731212"/>
    <lineage>
        <taxon>Bacteria</taxon>
        <taxon>Pseudomonadati</taxon>
        <taxon>Pseudomonadota</taxon>
        <taxon>Betaproteobacteria</taxon>
        <taxon>Rhodocyclales</taxon>
        <taxon>Zoogloeaceae</taxon>
        <taxon>Uliginosibacterium</taxon>
    </lineage>
</organism>
<sequence length="747" mass="80598">MRDKNIRITPHARRLLPALLASLGAVTMCVPVSAMGLGSASTTSRVGGPLRIEIPVQADDAERIELSCLRLASRPSDYGDDLPWLSKATLSIEQRNGRRLLVISAPSNSHPALVLGVQVSCGMEMRRDYTLLILPPAPELQPDIQAPALRSTPIVEASATPRLPTGNTLTTLEGDTARSIANRLYPADSSAQRRMARALLAHNASRLNGRSGTYDRLPAGLTLEIPALPASLAAPPPREPGTPPAPGAAMAERKPVAGAPKPPPRKGHDRLVVSAAGDEAALQLSTSIGKRRELNEDQRGRLRTEMQLIATLDEKIATQLELADRLRQLEALQARLKEDADRLESELRAQRALQQSGPVAASTPLAVPVAPPAPTPAVTPTAGTHSAWYLQPLLWLAVAAGLAAILIAARWAWLRRRHSPLEGETLPLPAGNEAGLTGHLIEPLSEADIWPDEEGRAPRTNPRLAASMEGALGQLSVSGLGPASMLQIVEDDVEEHDSAVELAEIMMSFGRVQGAAQTLADFIRANPKQAVKPWIKLLEVYRAADMRSEFDALTSQLNKTFNVRTVAWDEFEIARQAPESLEHMPHILARLHDTWGRRECQALLHELLRDNRQGTRQGFPLVIIDEILLLLGILETQIGPYRPEPGDPTLTPIATLSRSASFTAPTAPLAVPSIVPEELATRPAPREPEPKPAPAAVLAKPEALPFSSSNSLGQLDFELDMTDLSKTLHINLDELGGDTIAPDESRH</sequence>
<keyword evidence="5" id="KW-1185">Reference proteome</keyword>
<evidence type="ECO:0000313" key="5">
    <source>
        <dbReference type="Proteomes" id="UP000778523"/>
    </source>
</evidence>
<evidence type="ECO:0000256" key="2">
    <source>
        <dbReference type="SAM" id="MobiDB-lite"/>
    </source>
</evidence>
<reference evidence="4 5" key="1">
    <citation type="submission" date="2020-06" db="EMBL/GenBank/DDBJ databases">
        <title>Draft genome of Uliginosibacterium sp. IMCC34675.</title>
        <authorList>
            <person name="Song J."/>
        </authorList>
    </citation>
    <scope>NUCLEOTIDE SEQUENCE [LARGE SCALE GENOMIC DNA]</scope>
    <source>
        <strain evidence="4 5">IMCC34675</strain>
    </source>
</reference>
<feature type="region of interest" description="Disordered" evidence="2">
    <location>
        <begin position="231"/>
        <end position="267"/>
    </location>
</feature>
<feature type="compositionally biased region" description="Pro residues" evidence="2">
    <location>
        <begin position="234"/>
        <end position="246"/>
    </location>
</feature>
<feature type="transmembrane region" description="Helical" evidence="3">
    <location>
        <begin position="393"/>
        <end position="413"/>
    </location>
</feature>
<gene>
    <name evidence="4" type="ORF">HJ583_005695</name>
</gene>
<feature type="coiled-coil region" evidence="1">
    <location>
        <begin position="319"/>
        <end position="353"/>
    </location>
</feature>
<dbReference type="Proteomes" id="UP000778523">
    <property type="component" value="Unassembled WGS sequence"/>
</dbReference>
<dbReference type="RefSeq" id="WP_170021000.1">
    <property type="nucleotide sequence ID" value="NZ_JABCSC020000001.1"/>
</dbReference>
<keyword evidence="1" id="KW-0175">Coiled coil</keyword>
<evidence type="ECO:0000313" key="4">
    <source>
        <dbReference type="EMBL" id="NSL54508.1"/>
    </source>
</evidence>
<name>A0ABX2IFC5_9RHOO</name>